<evidence type="ECO:0000313" key="7">
    <source>
        <dbReference type="EMBL" id="KRM60925.1"/>
    </source>
</evidence>
<dbReference type="OrthoDB" id="9800808at2"/>
<dbReference type="RefSeq" id="WP_057780271.1">
    <property type="nucleotide sequence ID" value="NZ_AYYY01000061.1"/>
</dbReference>
<dbReference type="AlphaFoldDB" id="A0A0R2A1Y5"/>
<evidence type="ECO:0000313" key="8">
    <source>
        <dbReference type="Proteomes" id="UP000051733"/>
    </source>
</evidence>
<dbReference type="PANTHER" id="PTHR10534:SF2">
    <property type="entry name" value="PYRIDOXAL KINASE"/>
    <property type="match status" value="1"/>
</dbReference>
<dbReference type="PATRIC" id="fig|1423813.3.peg.423"/>
<name>A0A0R2A1Y5_9LACO</name>
<dbReference type="STRING" id="1423813.FC26_GL000414"/>
<dbReference type="GO" id="GO:0005829">
    <property type="term" value="C:cytosol"/>
    <property type="evidence" value="ECO:0007669"/>
    <property type="project" value="TreeGrafter"/>
</dbReference>
<dbReference type="GO" id="GO:0005524">
    <property type="term" value="F:ATP binding"/>
    <property type="evidence" value="ECO:0007669"/>
    <property type="project" value="UniProtKB-KW"/>
</dbReference>
<evidence type="ECO:0000256" key="5">
    <source>
        <dbReference type="ARBA" id="ARBA00022840"/>
    </source>
</evidence>
<dbReference type="InterPro" id="IPR029056">
    <property type="entry name" value="Ribokinase-like"/>
</dbReference>
<keyword evidence="5" id="KW-0067">ATP-binding</keyword>
<accession>A0A0R2A1Y5</accession>
<dbReference type="InterPro" id="IPR013749">
    <property type="entry name" value="PM/HMP-P_kinase-1"/>
</dbReference>
<keyword evidence="2" id="KW-0808">Transferase</keyword>
<dbReference type="EMBL" id="AYYY01000061">
    <property type="protein sequence ID" value="KRM60925.1"/>
    <property type="molecule type" value="Genomic_DNA"/>
</dbReference>
<dbReference type="SUPFAM" id="SSF53613">
    <property type="entry name" value="Ribokinase-like"/>
    <property type="match status" value="1"/>
</dbReference>
<keyword evidence="8" id="KW-1185">Reference proteome</keyword>
<dbReference type="Proteomes" id="UP000051733">
    <property type="component" value="Unassembled WGS sequence"/>
</dbReference>
<evidence type="ECO:0000256" key="1">
    <source>
        <dbReference type="ARBA" id="ARBA00012104"/>
    </source>
</evidence>
<dbReference type="EC" id="2.7.1.35" evidence="1"/>
<feature type="domain" description="Pyridoxamine kinase/Phosphomethylpyrimidine kinase" evidence="6">
    <location>
        <begin position="77"/>
        <end position="250"/>
    </location>
</feature>
<evidence type="ECO:0000256" key="3">
    <source>
        <dbReference type="ARBA" id="ARBA00022741"/>
    </source>
</evidence>
<dbReference type="GO" id="GO:0008478">
    <property type="term" value="F:pyridoxal kinase activity"/>
    <property type="evidence" value="ECO:0007669"/>
    <property type="project" value="UniProtKB-EC"/>
</dbReference>
<dbReference type="Gene3D" id="3.40.1190.20">
    <property type="match status" value="1"/>
</dbReference>
<organism evidence="7 8">
    <name type="scientific">Paucilactobacillus vaccinostercus DSM 20634</name>
    <dbReference type="NCBI Taxonomy" id="1423813"/>
    <lineage>
        <taxon>Bacteria</taxon>
        <taxon>Bacillati</taxon>
        <taxon>Bacillota</taxon>
        <taxon>Bacilli</taxon>
        <taxon>Lactobacillales</taxon>
        <taxon>Lactobacillaceae</taxon>
        <taxon>Paucilactobacillus</taxon>
    </lineage>
</organism>
<dbReference type="InterPro" id="IPR004625">
    <property type="entry name" value="PyrdxlKinase"/>
</dbReference>
<dbReference type="PANTHER" id="PTHR10534">
    <property type="entry name" value="PYRIDOXAL KINASE"/>
    <property type="match status" value="1"/>
</dbReference>
<protein>
    <recommendedName>
        <fullName evidence="1">pyridoxal kinase</fullName>
        <ecNumber evidence="1">2.7.1.35</ecNumber>
    </recommendedName>
</protein>
<comment type="caution">
    <text evidence="7">The sequence shown here is derived from an EMBL/GenBank/DDBJ whole genome shotgun (WGS) entry which is preliminary data.</text>
</comment>
<evidence type="ECO:0000256" key="2">
    <source>
        <dbReference type="ARBA" id="ARBA00022679"/>
    </source>
</evidence>
<keyword evidence="4 7" id="KW-0418">Kinase</keyword>
<sequence>MTRVSAPTQSPVLVAQDLSAVSAISMGVAVPLLTAFGQQLAILPTSLLSTQTEGFGQPASADLTTWLPATFAHWQAQQIQTHGVLTGYLGRNQIVDQLTEFIQRQNEQLVVIDPVMGDQGALYPDLPADYPDHMRQLVHAASVIVPNLTEAEFLTGHQVTATDTLQSLLPILDALQVQLQPDGHAIITGITLADQQGCVWLDDHHHVQFIGRPILAGHFFGSGDVFAALLTGFLLHREPLDRAIALATRGTFWALLDTNNAPRERRYGIVLSSVMAAIANYQQVGQFTPRLN</sequence>
<reference evidence="7 8" key="1">
    <citation type="journal article" date="2015" name="Genome Announc.">
        <title>Expanding the biotechnology potential of lactobacilli through comparative genomics of 213 strains and associated genera.</title>
        <authorList>
            <person name="Sun Z."/>
            <person name="Harris H.M."/>
            <person name="McCann A."/>
            <person name="Guo C."/>
            <person name="Argimon S."/>
            <person name="Zhang W."/>
            <person name="Yang X."/>
            <person name="Jeffery I.B."/>
            <person name="Cooney J.C."/>
            <person name="Kagawa T.F."/>
            <person name="Liu W."/>
            <person name="Song Y."/>
            <person name="Salvetti E."/>
            <person name="Wrobel A."/>
            <person name="Rasinkangas P."/>
            <person name="Parkhill J."/>
            <person name="Rea M.C."/>
            <person name="O'Sullivan O."/>
            <person name="Ritari J."/>
            <person name="Douillard F.P."/>
            <person name="Paul Ross R."/>
            <person name="Yang R."/>
            <person name="Briner A.E."/>
            <person name="Felis G.E."/>
            <person name="de Vos W.M."/>
            <person name="Barrangou R."/>
            <person name="Klaenhammer T.R."/>
            <person name="Caufield P.W."/>
            <person name="Cui Y."/>
            <person name="Zhang H."/>
            <person name="O'Toole P.W."/>
        </authorList>
    </citation>
    <scope>NUCLEOTIDE SEQUENCE [LARGE SCALE GENOMIC DNA]</scope>
    <source>
        <strain evidence="7 8">DSM 20634</strain>
    </source>
</reference>
<evidence type="ECO:0000256" key="4">
    <source>
        <dbReference type="ARBA" id="ARBA00022777"/>
    </source>
</evidence>
<gene>
    <name evidence="7" type="ORF">FC26_GL000414</name>
</gene>
<dbReference type="Pfam" id="PF08543">
    <property type="entry name" value="Phos_pyr_kin"/>
    <property type="match status" value="1"/>
</dbReference>
<proteinExistence type="predicted"/>
<keyword evidence="3" id="KW-0547">Nucleotide-binding</keyword>
<dbReference type="GO" id="GO:0009443">
    <property type="term" value="P:pyridoxal 5'-phosphate salvage"/>
    <property type="evidence" value="ECO:0007669"/>
    <property type="project" value="InterPro"/>
</dbReference>
<evidence type="ECO:0000259" key="6">
    <source>
        <dbReference type="Pfam" id="PF08543"/>
    </source>
</evidence>